<protein>
    <recommendedName>
        <fullName evidence="6">Type II/III secretion system secretin-like domain-containing protein</fullName>
    </recommendedName>
</protein>
<keyword evidence="8" id="KW-1185">Reference proteome</keyword>
<evidence type="ECO:0000313" key="8">
    <source>
        <dbReference type="Proteomes" id="UP001352263"/>
    </source>
</evidence>
<evidence type="ECO:0000256" key="3">
    <source>
        <dbReference type="ARBA" id="ARBA00023136"/>
    </source>
</evidence>
<comment type="similarity">
    <text evidence="4">Belongs to the bacterial secretin family.</text>
</comment>
<dbReference type="RefSeq" id="WP_326507117.1">
    <property type="nucleotide sequence ID" value="NZ_JAWIIV010000011.1"/>
</dbReference>
<comment type="subcellular location">
    <subcellularLocation>
        <location evidence="1">Membrane</location>
    </subcellularLocation>
</comment>
<dbReference type="InterPro" id="IPR050810">
    <property type="entry name" value="Bact_Secretion_Sys_Channel"/>
</dbReference>
<evidence type="ECO:0000259" key="6">
    <source>
        <dbReference type="Pfam" id="PF00263"/>
    </source>
</evidence>
<keyword evidence="3" id="KW-0472">Membrane</keyword>
<dbReference type="InterPro" id="IPR004846">
    <property type="entry name" value="T2SS/T3SS_dom"/>
</dbReference>
<evidence type="ECO:0000256" key="2">
    <source>
        <dbReference type="ARBA" id="ARBA00022729"/>
    </source>
</evidence>
<organism evidence="7 8">
    <name type="scientific">Noviherbaspirillum album</name>
    <dbReference type="NCBI Taxonomy" id="3080276"/>
    <lineage>
        <taxon>Bacteria</taxon>
        <taxon>Pseudomonadati</taxon>
        <taxon>Pseudomonadota</taxon>
        <taxon>Betaproteobacteria</taxon>
        <taxon>Burkholderiales</taxon>
        <taxon>Oxalobacteraceae</taxon>
        <taxon>Noviherbaspirillum</taxon>
    </lineage>
</organism>
<dbReference type="Pfam" id="PF00263">
    <property type="entry name" value="Secretin"/>
    <property type="match status" value="1"/>
</dbReference>
<sequence length="528" mass="56837">MHTPLKKTVICALLATVLSGCAFPRAAVQMPKELDAAALAVEPSSEPTLDIDAGFNREDIFMLRPVAESGEVPAFTVPSLTVSEAGIYDAITSLARSAGLSVSIEGGITGSNRFGAVTVANLRGSLKQVLDDLSESLGFFYSVRRNTLYIYPEQQFVIELPPALDDDYAATLTNTLAFLGAKDTYIDRLSRSLVLTANKKGLQKIEGYLKKIRDTRSLIVYDFNIFQVDLRDNANTGIRWNALDWSSRPVTVSEGGSGAVSTIRGKTANLTSTATGMGMILSGSRFTVDMLIDFLETQGTVKALSRPRLAVMSGSKGSLSVGQVSTILSKVGTNFSTSLNQTTTETRDIRTGVNFALYGDYSDNTVYTRLALDISELIREKAVRALGTDFTLPTTATRELNSIVRQRPGDMFVLGGITIDRVNEEGSRGITGTGTSKELVRSELVITLKTKVINFKSAESAAGVKQPAAEVVGKAQQLQTPDQIVGKTPPFRQAGNSAFTDYLARHTLHTPLATLRNTALCVTTSCKE</sequence>
<evidence type="ECO:0000256" key="4">
    <source>
        <dbReference type="RuleBase" id="RU004003"/>
    </source>
</evidence>
<feature type="chain" id="PRO_5045333288" description="Type II/III secretion system secretin-like domain-containing protein" evidence="5">
    <location>
        <begin position="23"/>
        <end position="528"/>
    </location>
</feature>
<dbReference type="PANTHER" id="PTHR30332:SF24">
    <property type="entry name" value="SECRETIN GSPD-RELATED"/>
    <property type="match status" value="1"/>
</dbReference>
<feature type="signal peptide" evidence="5">
    <location>
        <begin position="1"/>
        <end position="22"/>
    </location>
</feature>
<evidence type="ECO:0000313" key="7">
    <source>
        <dbReference type="EMBL" id="MEC4720398.1"/>
    </source>
</evidence>
<gene>
    <name evidence="7" type="ORF">RY831_14645</name>
</gene>
<proteinExistence type="inferred from homology"/>
<accession>A0ABU6J9R0</accession>
<comment type="caution">
    <text evidence="7">The sequence shown here is derived from an EMBL/GenBank/DDBJ whole genome shotgun (WGS) entry which is preliminary data.</text>
</comment>
<name>A0ABU6J9R0_9BURK</name>
<dbReference type="Proteomes" id="UP001352263">
    <property type="component" value="Unassembled WGS sequence"/>
</dbReference>
<evidence type="ECO:0000256" key="1">
    <source>
        <dbReference type="ARBA" id="ARBA00004370"/>
    </source>
</evidence>
<dbReference type="PROSITE" id="PS51257">
    <property type="entry name" value="PROKAR_LIPOPROTEIN"/>
    <property type="match status" value="1"/>
</dbReference>
<dbReference type="EMBL" id="JAWIIV010000011">
    <property type="protein sequence ID" value="MEC4720398.1"/>
    <property type="molecule type" value="Genomic_DNA"/>
</dbReference>
<reference evidence="7 8" key="1">
    <citation type="submission" date="2023-10" db="EMBL/GenBank/DDBJ databases">
        <title>Noviherbaspirillum sp. CPCC 100848 genome assembly.</title>
        <authorList>
            <person name="Li X.Y."/>
            <person name="Fang X.M."/>
        </authorList>
    </citation>
    <scope>NUCLEOTIDE SEQUENCE [LARGE SCALE GENOMIC DNA]</scope>
    <source>
        <strain evidence="7 8">CPCC 100848</strain>
    </source>
</reference>
<keyword evidence="2 5" id="KW-0732">Signal</keyword>
<dbReference type="PANTHER" id="PTHR30332">
    <property type="entry name" value="PROBABLE GENERAL SECRETION PATHWAY PROTEIN D"/>
    <property type="match status" value="1"/>
</dbReference>
<evidence type="ECO:0000256" key="5">
    <source>
        <dbReference type="SAM" id="SignalP"/>
    </source>
</evidence>
<feature type="domain" description="Type II/III secretion system secretin-like" evidence="6">
    <location>
        <begin position="295"/>
        <end position="425"/>
    </location>
</feature>